<keyword evidence="3 4" id="KW-0704">Schiff base</keyword>
<dbReference type="HAMAP" id="MF_00214">
    <property type="entry name" value="AroD"/>
    <property type="match status" value="1"/>
</dbReference>
<dbReference type="Proteomes" id="UP000815698">
    <property type="component" value="Chromosome"/>
</dbReference>
<gene>
    <name evidence="4 6" type="primary">aroD</name>
    <name evidence="6" type="ORF">COP05_05305</name>
</gene>
<dbReference type="InterPro" id="IPR013785">
    <property type="entry name" value="Aldolase_TIM"/>
</dbReference>
<feature type="binding site" evidence="4">
    <location>
        <position position="137"/>
    </location>
    <ligand>
        <name>3-dehydroquinate</name>
        <dbReference type="ChEBI" id="CHEBI:32364"/>
    </ligand>
</feature>
<keyword evidence="4" id="KW-0028">Amino-acid biosynthesis</keyword>
<dbReference type="PANTHER" id="PTHR43699">
    <property type="entry name" value="3-DEHYDROQUINATE DEHYDRATASE"/>
    <property type="match status" value="1"/>
</dbReference>
<protein>
    <recommendedName>
        <fullName evidence="4">3-dehydroquinate dehydratase</fullName>
        <shortName evidence="4">3-dehydroquinase</shortName>
        <ecNumber evidence="4">4.2.1.10</ecNumber>
    </recommendedName>
    <alternativeName>
        <fullName evidence="4">Type I DHQase</fullName>
    </alternativeName>
    <alternativeName>
        <fullName evidence="4">Type I dehydroquinase</fullName>
        <shortName evidence="4">DHQ1</shortName>
    </alternativeName>
</protein>
<comment type="catalytic activity">
    <reaction evidence="1 4">
        <text>3-dehydroquinate = 3-dehydroshikimate + H2O</text>
        <dbReference type="Rhea" id="RHEA:21096"/>
        <dbReference type="ChEBI" id="CHEBI:15377"/>
        <dbReference type="ChEBI" id="CHEBI:16630"/>
        <dbReference type="ChEBI" id="CHEBI:32364"/>
        <dbReference type="EC" id="4.2.1.10"/>
    </reaction>
</comment>
<evidence type="ECO:0000313" key="6">
    <source>
        <dbReference type="EMBL" id="ATH96570.1"/>
    </source>
</evidence>
<dbReference type="InterPro" id="IPR001381">
    <property type="entry name" value="DHquinase_I"/>
</dbReference>
<comment type="similarity">
    <text evidence="4">Belongs to the type-I 3-dehydroquinase family.</text>
</comment>
<dbReference type="NCBIfam" id="TIGR01093">
    <property type="entry name" value="aroD"/>
    <property type="match status" value="1"/>
</dbReference>
<evidence type="ECO:0000256" key="2">
    <source>
        <dbReference type="ARBA" id="ARBA00023239"/>
    </source>
</evidence>
<proteinExistence type="inferred from homology"/>
<evidence type="ECO:0000256" key="1">
    <source>
        <dbReference type="ARBA" id="ARBA00001864"/>
    </source>
</evidence>
<keyword evidence="2 4" id="KW-0456">Lyase</keyword>
<feature type="region of interest" description="Disordered" evidence="5">
    <location>
        <begin position="1"/>
        <end position="27"/>
    </location>
</feature>
<evidence type="ECO:0000256" key="5">
    <source>
        <dbReference type="SAM" id="MobiDB-lite"/>
    </source>
</evidence>
<evidence type="ECO:0000256" key="3">
    <source>
        <dbReference type="ARBA" id="ARBA00023270"/>
    </source>
</evidence>
<feature type="active site" description="Proton donor/acceptor" evidence="4">
    <location>
        <position position="198"/>
    </location>
</feature>
<feature type="binding site" evidence="4">
    <location>
        <position position="270"/>
    </location>
    <ligand>
        <name>3-dehydroquinate</name>
        <dbReference type="ChEBI" id="CHEBI:32364"/>
    </ligand>
</feature>
<comment type="caution">
    <text evidence="4">Lacks conserved residue(s) required for the propagation of feature annotation.</text>
</comment>
<dbReference type="EC" id="4.2.1.10" evidence="4"/>
<evidence type="ECO:0000256" key="4">
    <source>
        <dbReference type="HAMAP-Rule" id="MF_00214"/>
    </source>
</evidence>
<comment type="function">
    <text evidence="4">Involved in the third step of the chorismate pathway, which leads to the biosynthesis of aromatic amino acids. Catalyzes the cis-dehydration of 3-dehydroquinate (DHQ) and introduces the first double bond of the aromatic ring to yield 3-dehydroshikimate.</text>
</comment>
<comment type="subunit">
    <text evidence="4">Homodimer.</text>
</comment>
<name>A0ABN5DMX2_9MICO</name>
<dbReference type="EMBL" id="CP023482">
    <property type="protein sequence ID" value="ATH96570.1"/>
    <property type="molecule type" value="Genomic_DNA"/>
</dbReference>
<dbReference type="PANTHER" id="PTHR43699:SF1">
    <property type="entry name" value="3-DEHYDROQUINATE DEHYDRATASE"/>
    <property type="match status" value="1"/>
</dbReference>
<organism evidence="6 7">
    <name type="scientific">Dermabacter jinjuensis</name>
    <dbReference type="NCBI Taxonomy" id="1667168"/>
    <lineage>
        <taxon>Bacteria</taxon>
        <taxon>Bacillati</taxon>
        <taxon>Actinomycetota</taxon>
        <taxon>Actinomycetes</taxon>
        <taxon>Micrococcales</taxon>
        <taxon>Dermabacteraceae</taxon>
        <taxon>Dermabacter</taxon>
    </lineage>
</organism>
<dbReference type="Gene3D" id="3.20.20.70">
    <property type="entry name" value="Aldolase class I"/>
    <property type="match status" value="1"/>
</dbReference>
<sequence length="324" mass="34608">MLRPARPRRCGVRNRRRGSWTRKQRTSCKPRVRATAVDRGEERRTKAMTTGVMIGEVSLGEGHRTAIIAPVLGSSVSELSDQAVQAREAPVDILEVRLDHLLGEADVPFAQAEAAIMDALRAVRASAPSHPLLATIRTASEGGTWSVTDDVYAELLSAIAKSGLAEALDVEIARHPAAISSVLEATEASGIPVVLSRHYFEATPPREAMLAMLEYMTTLAPPQRAIAKLAVMPQCPEDVLALLSASLDAKKRLERPLITIAMGHLGRVSRLAGEVFGSDASFATVGPQSAPGSSAPAPSRSCLIGSFSFPWPTPVSRLKGRRGE</sequence>
<keyword evidence="7" id="KW-1185">Reference proteome</keyword>
<dbReference type="SUPFAM" id="SSF51569">
    <property type="entry name" value="Aldolase"/>
    <property type="match status" value="1"/>
</dbReference>
<dbReference type="CDD" id="cd00502">
    <property type="entry name" value="DHQase_I"/>
    <property type="match status" value="1"/>
</dbReference>
<accession>A0ABN5DMX2</accession>
<feature type="binding site" evidence="4">
    <location>
        <position position="289"/>
    </location>
    <ligand>
        <name>3-dehydroquinate</name>
        <dbReference type="ChEBI" id="CHEBI:32364"/>
    </ligand>
</feature>
<dbReference type="InterPro" id="IPR050146">
    <property type="entry name" value="Type-I_3-dehydroquinase"/>
</dbReference>
<feature type="active site" description="Schiff-base intermediate with substrate" evidence="4">
    <location>
        <position position="228"/>
    </location>
</feature>
<comment type="pathway">
    <text evidence="4">Metabolic intermediate biosynthesis; chorismate biosynthesis; chorismate from D-erythrose 4-phosphate and phosphoenolpyruvate: step 3/7.</text>
</comment>
<feature type="binding site" evidence="4">
    <location>
        <begin position="95"/>
        <end position="97"/>
    </location>
    <ligand>
        <name>3-dehydroquinate</name>
        <dbReference type="ChEBI" id="CHEBI:32364"/>
    </ligand>
</feature>
<evidence type="ECO:0000313" key="7">
    <source>
        <dbReference type="Proteomes" id="UP000815698"/>
    </source>
</evidence>
<dbReference type="Pfam" id="PF01487">
    <property type="entry name" value="DHquinase_I"/>
    <property type="match status" value="1"/>
</dbReference>
<reference evidence="6 7" key="1">
    <citation type="journal article" date="2016" name="Int. J. Syst. Evol. Microbiol.">
        <title>Dermabacter jinjuensis sp. nov., a novel species of the genus Dermabacter isolated from a clinical specimen.</title>
        <authorList>
            <person name="Park Y.K."/>
            <person name="Lee K.M."/>
            <person name="Lee W.K."/>
            <person name="Cho M.J."/>
            <person name="Lee H.S."/>
            <person name="Cho Y.G."/>
            <person name="Lee Y.C."/>
            <person name="Lee W.K."/>
            <person name="Seong W.K."/>
            <person name="Hwang K.J."/>
        </authorList>
    </citation>
    <scope>NUCLEOTIDE SEQUENCE [LARGE SCALE GENOMIC DNA]</scope>
    <source>
        <strain evidence="6 7">32T</strain>
    </source>
</reference>
<keyword evidence="4" id="KW-0057">Aromatic amino acid biosynthesis</keyword>